<keyword evidence="15" id="KW-1185">Reference proteome</keyword>
<comment type="subcellular location">
    <subcellularLocation>
        <location evidence="1">Membrane</location>
        <topology evidence="1">Single-pass membrane protein</topology>
    </subcellularLocation>
</comment>
<feature type="region of interest" description="Disordered" evidence="12">
    <location>
        <begin position="1"/>
        <end position="48"/>
    </location>
</feature>
<feature type="compositionally biased region" description="Polar residues" evidence="12">
    <location>
        <begin position="29"/>
        <end position="42"/>
    </location>
</feature>
<dbReference type="Gene3D" id="3.30.40.10">
    <property type="entry name" value="Zinc/RING finger domain, C3HC4 (zinc finger)"/>
    <property type="match status" value="1"/>
</dbReference>
<dbReference type="InterPro" id="IPR001841">
    <property type="entry name" value="Znf_RING"/>
</dbReference>
<evidence type="ECO:0000256" key="3">
    <source>
        <dbReference type="ARBA" id="ARBA00022679"/>
    </source>
</evidence>
<keyword evidence="10" id="KW-0472">Membrane</keyword>
<feature type="region of interest" description="Disordered" evidence="12">
    <location>
        <begin position="194"/>
        <end position="213"/>
    </location>
</feature>
<dbReference type="PROSITE" id="PS50089">
    <property type="entry name" value="ZF_RING_2"/>
    <property type="match status" value="1"/>
</dbReference>
<evidence type="ECO:0000256" key="11">
    <source>
        <dbReference type="PROSITE-ProRule" id="PRU00175"/>
    </source>
</evidence>
<reference evidence="14" key="1">
    <citation type="submission" date="2016-03" db="EMBL/GenBank/DDBJ databases">
        <title>Draft genome sequence of Rosellinia necatrix.</title>
        <authorList>
            <person name="Kanematsu S."/>
        </authorList>
    </citation>
    <scope>NUCLEOTIDE SEQUENCE [LARGE SCALE GENOMIC DNA]</scope>
    <source>
        <strain evidence="14">W97</strain>
    </source>
</reference>
<feature type="domain" description="RING-type" evidence="13">
    <location>
        <begin position="140"/>
        <end position="185"/>
    </location>
</feature>
<evidence type="ECO:0000256" key="4">
    <source>
        <dbReference type="ARBA" id="ARBA00022692"/>
    </source>
</evidence>
<gene>
    <name evidence="14" type="ORF">SAMD00023353_2500210</name>
</gene>
<proteinExistence type="predicted"/>
<evidence type="ECO:0000256" key="7">
    <source>
        <dbReference type="ARBA" id="ARBA00022786"/>
    </source>
</evidence>
<evidence type="ECO:0000256" key="5">
    <source>
        <dbReference type="ARBA" id="ARBA00022723"/>
    </source>
</evidence>
<dbReference type="EMBL" id="DF977470">
    <property type="protein sequence ID" value="GAP87107.2"/>
    <property type="molecule type" value="Genomic_DNA"/>
</dbReference>
<dbReference type="OrthoDB" id="8062037at2759"/>
<evidence type="ECO:0000256" key="2">
    <source>
        <dbReference type="ARBA" id="ARBA00004906"/>
    </source>
</evidence>
<accession>A0A1W2TG76</accession>
<keyword evidence="7" id="KW-0833">Ubl conjugation pathway</keyword>
<dbReference type="PANTHER" id="PTHR45768:SF18">
    <property type="entry name" value="RING-H2 FINGER PROTEIN ATL47-RELATED"/>
    <property type="match status" value="1"/>
</dbReference>
<keyword evidence="6 11" id="KW-0863">Zinc-finger</keyword>
<dbReference type="Pfam" id="PF13639">
    <property type="entry name" value="zf-RING_2"/>
    <property type="match status" value="1"/>
</dbReference>
<keyword evidence="3" id="KW-0808">Transferase</keyword>
<evidence type="ECO:0000256" key="6">
    <source>
        <dbReference type="ARBA" id="ARBA00022771"/>
    </source>
</evidence>
<comment type="pathway">
    <text evidence="2">Protein modification; protein ubiquitination.</text>
</comment>
<keyword evidence="4" id="KW-0812">Transmembrane</keyword>
<dbReference type="InterPro" id="IPR013083">
    <property type="entry name" value="Znf_RING/FYVE/PHD"/>
</dbReference>
<evidence type="ECO:0000259" key="13">
    <source>
        <dbReference type="PROSITE" id="PS50089"/>
    </source>
</evidence>
<feature type="compositionally biased region" description="Acidic residues" evidence="12">
    <location>
        <begin position="198"/>
        <end position="213"/>
    </location>
</feature>
<dbReference type="GO" id="GO:0016020">
    <property type="term" value="C:membrane"/>
    <property type="evidence" value="ECO:0007669"/>
    <property type="project" value="UniProtKB-SubCell"/>
</dbReference>
<dbReference type="SUPFAM" id="SSF57850">
    <property type="entry name" value="RING/U-box"/>
    <property type="match status" value="1"/>
</dbReference>
<protein>
    <submittedName>
        <fullName evidence="14">Putative ring finger-like protein</fullName>
    </submittedName>
</protein>
<organism evidence="14">
    <name type="scientific">Rosellinia necatrix</name>
    <name type="common">White root-rot fungus</name>
    <dbReference type="NCBI Taxonomy" id="77044"/>
    <lineage>
        <taxon>Eukaryota</taxon>
        <taxon>Fungi</taxon>
        <taxon>Dikarya</taxon>
        <taxon>Ascomycota</taxon>
        <taxon>Pezizomycotina</taxon>
        <taxon>Sordariomycetes</taxon>
        <taxon>Xylariomycetidae</taxon>
        <taxon>Xylariales</taxon>
        <taxon>Xylariaceae</taxon>
        <taxon>Rosellinia</taxon>
    </lineage>
</organism>
<evidence type="ECO:0000256" key="12">
    <source>
        <dbReference type="SAM" id="MobiDB-lite"/>
    </source>
</evidence>
<dbReference type="AlphaFoldDB" id="A0A1W2TG76"/>
<dbReference type="GO" id="GO:0008270">
    <property type="term" value="F:zinc ion binding"/>
    <property type="evidence" value="ECO:0007669"/>
    <property type="project" value="UniProtKB-KW"/>
</dbReference>
<evidence type="ECO:0000256" key="9">
    <source>
        <dbReference type="ARBA" id="ARBA00022989"/>
    </source>
</evidence>
<name>A0A1W2TG76_ROSNE</name>
<evidence type="ECO:0000256" key="10">
    <source>
        <dbReference type="ARBA" id="ARBA00023136"/>
    </source>
</evidence>
<dbReference type="OMA" id="CDMLDRV"/>
<evidence type="ECO:0000256" key="8">
    <source>
        <dbReference type="ARBA" id="ARBA00022833"/>
    </source>
</evidence>
<dbReference type="STRING" id="77044.A0A1W2TG76"/>
<evidence type="ECO:0000313" key="15">
    <source>
        <dbReference type="Proteomes" id="UP000054516"/>
    </source>
</evidence>
<evidence type="ECO:0000256" key="1">
    <source>
        <dbReference type="ARBA" id="ARBA00004167"/>
    </source>
</evidence>
<dbReference type="Proteomes" id="UP000054516">
    <property type="component" value="Unassembled WGS sequence"/>
</dbReference>
<sequence length="213" mass="23307">MAANPYEVEHNIKPAAAQPAHRRRRPDMSSFTSHYHSLTSPAGSRLGPTPVDAAALYRLLQDQMLATTMTMGEGGEGGQEEDTPGAAAHRDLMASLVRELERDIDNPPARIPGVDQPFLDALDRVPAAELRRPHRADDNCPICAERFVDDPYPLVVELPCGNRHAFDLECVGPWLLGKGTCPLCRADLTKKKTIEIPKDDDDEEDGDADGLYG</sequence>
<dbReference type="GO" id="GO:0016740">
    <property type="term" value="F:transferase activity"/>
    <property type="evidence" value="ECO:0007669"/>
    <property type="project" value="UniProtKB-KW"/>
</dbReference>
<keyword evidence="8" id="KW-0862">Zinc</keyword>
<keyword evidence="9" id="KW-1133">Transmembrane helix</keyword>
<keyword evidence="5" id="KW-0479">Metal-binding</keyword>
<dbReference type="PANTHER" id="PTHR45768">
    <property type="entry name" value="E3 UBIQUITIN-PROTEIN LIGASE RNF13-LIKE"/>
    <property type="match status" value="1"/>
</dbReference>
<dbReference type="SMART" id="SM00184">
    <property type="entry name" value="RING"/>
    <property type="match status" value="1"/>
</dbReference>
<evidence type="ECO:0000313" key="14">
    <source>
        <dbReference type="EMBL" id="GAP87107.2"/>
    </source>
</evidence>